<feature type="chain" id="PRO_5024890271" evidence="1">
    <location>
        <begin position="34"/>
        <end position="196"/>
    </location>
</feature>
<comment type="caution">
    <text evidence="2">The sequence shown here is derived from an EMBL/GenBank/DDBJ whole genome shotgun (WGS) entry which is preliminary data.</text>
</comment>
<dbReference type="EMBL" id="VCLA01000184">
    <property type="protein sequence ID" value="MQT04140.1"/>
    <property type="molecule type" value="Genomic_DNA"/>
</dbReference>
<dbReference type="RefSeq" id="WP_153525573.1">
    <property type="nucleotide sequence ID" value="NZ_JBEPDZ010000015.1"/>
</dbReference>
<gene>
    <name evidence="2" type="ORF">FF041_29430</name>
</gene>
<name>A0A646KPX0_STRJU</name>
<evidence type="ECO:0000313" key="2">
    <source>
        <dbReference type="EMBL" id="MQT04140.1"/>
    </source>
</evidence>
<keyword evidence="3" id="KW-1185">Reference proteome</keyword>
<sequence>MFSFQLHRRRAAQALVALLLACGATLAAPPVQAASAAPPTAAAAAAPLVECASGNLTLNFSPGLLLTTVQHETYSGNGRLTACVDSRYPLNVFSGAVSVSGQADQSCLTSQNDSGTFTVIWNGGNGPTTSTAEIMQLGPVQSGDAVAITSFVTSGRYAGQIVIIEWLGLPIGPGSCAEPPGVQTVSGIANGTVLPV</sequence>
<dbReference type="AlphaFoldDB" id="A0A646KPX0"/>
<dbReference type="Proteomes" id="UP000419138">
    <property type="component" value="Unassembled WGS sequence"/>
</dbReference>
<feature type="signal peptide" evidence="1">
    <location>
        <begin position="1"/>
        <end position="33"/>
    </location>
</feature>
<accession>A0A646KPX0</accession>
<proteinExistence type="predicted"/>
<organism evidence="2 3">
    <name type="scientific">Streptomyces jumonjinensis</name>
    <dbReference type="NCBI Taxonomy" id="1945"/>
    <lineage>
        <taxon>Bacteria</taxon>
        <taxon>Bacillati</taxon>
        <taxon>Actinomycetota</taxon>
        <taxon>Actinomycetes</taxon>
        <taxon>Kitasatosporales</taxon>
        <taxon>Streptomycetaceae</taxon>
        <taxon>Streptomyces</taxon>
    </lineage>
</organism>
<keyword evidence="1" id="KW-0732">Signal</keyword>
<reference evidence="2 3" key="1">
    <citation type="submission" date="2019-05" db="EMBL/GenBank/DDBJ databases">
        <title>Comparative genomics and metabolomics analyses of clavulanic acid producing Streptomyces species provides insight into specialized metabolism and evolution of beta-lactam biosynthetic gene clusters.</title>
        <authorList>
            <person name="Moore M.A."/>
            <person name="Cruz-Morales P."/>
            <person name="Barona Gomez F."/>
            <person name="Kapil T."/>
        </authorList>
    </citation>
    <scope>NUCLEOTIDE SEQUENCE [LARGE SCALE GENOMIC DNA]</scope>
    <source>
        <strain evidence="2 3">NRRL 5741</strain>
    </source>
</reference>
<evidence type="ECO:0000313" key="3">
    <source>
        <dbReference type="Proteomes" id="UP000419138"/>
    </source>
</evidence>
<protein>
    <submittedName>
        <fullName evidence="2">Uncharacterized protein</fullName>
    </submittedName>
</protein>
<evidence type="ECO:0000256" key="1">
    <source>
        <dbReference type="SAM" id="SignalP"/>
    </source>
</evidence>